<evidence type="ECO:0000313" key="2">
    <source>
        <dbReference type="EMBL" id="AFZ69883.1"/>
    </source>
</evidence>
<feature type="transmembrane region" description="Helical" evidence="1">
    <location>
        <begin position="147"/>
        <end position="168"/>
    </location>
</feature>
<sequence length="198" mass="22542" precursor="true">MNKRTIKKLIILFSILAILSSWVTIFTSISFNPWFKINKNAFSDLGGGSYINGHPPPMFPFIYNVGMIITGSLIFIFSIFIAFYSRNVIEAIGGSYFSLSGIFLILIGIYHEGTYPHIFVSLWFFILASISIFILGISLIKIYRNRGLFLTIFPILAWIFSYFIPFSSTAETELYGILAIEISVLLYISTLWIKLILK</sequence>
<dbReference type="GeneID" id="14211355"/>
<keyword evidence="1" id="KW-0472">Membrane</keyword>
<dbReference type="InterPro" id="IPR009339">
    <property type="entry name" value="DUF998"/>
</dbReference>
<feature type="transmembrane region" description="Helical" evidence="1">
    <location>
        <begin position="61"/>
        <end position="84"/>
    </location>
</feature>
<proteinExistence type="predicted"/>
<dbReference type="PANTHER" id="PTHR42241:SF2">
    <property type="entry name" value="HYPOTHETICAL MEMBRANE PROTEIN, CONSERVED, DUF998 FAMILY"/>
    <property type="match status" value="1"/>
</dbReference>
<keyword evidence="1" id="KW-0812">Transmembrane</keyword>
<dbReference type="eggNOG" id="arCOG02008">
    <property type="taxonomic scope" value="Archaea"/>
</dbReference>
<dbReference type="InParanoid" id="L0A7N6"/>
<dbReference type="Proteomes" id="UP000010469">
    <property type="component" value="Chromosome"/>
</dbReference>
<feature type="transmembrane region" description="Helical" evidence="1">
    <location>
        <begin position="9"/>
        <end position="31"/>
    </location>
</feature>
<keyword evidence="1" id="KW-1133">Transmembrane helix</keyword>
<dbReference type="STRING" id="1056495.Calag_0095"/>
<evidence type="ECO:0000256" key="1">
    <source>
        <dbReference type="SAM" id="Phobius"/>
    </source>
</evidence>
<dbReference type="OrthoDB" id="103507at2157"/>
<dbReference type="EMBL" id="CP003378">
    <property type="protein sequence ID" value="AFZ69883.1"/>
    <property type="molecule type" value="Genomic_DNA"/>
</dbReference>
<protein>
    <submittedName>
        <fullName evidence="2">Putative membrane protein</fullName>
    </submittedName>
</protein>
<dbReference type="Pfam" id="PF06197">
    <property type="entry name" value="DUF998"/>
    <property type="match status" value="1"/>
</dbReference>
<organism evidence="2 3">
    <name type="scientific">Caldisphaera lagunensis (strain DSM 15908 / JCM 11604 / ANMR 0165 / IC-154)</name>
    <dbReference type="NCBI Taxonomy" id="1056495"/>
    <lineage>
        <taxon>Archaea</taxon>
        <taxon>Thermoproteota</taxon>
        <taxon>Thermoprotei</taxon>
        <taxon>Acidilobales</taxon>
        <taxon>Caldisphaeraceae</taxon>
        <taxon>Caldisphaera</taxon>
    </lineage>
</organism>
<accession>L0A7N6</accession>
<keyword evidence="3" id="KW-1185">Reference proteome</keyword>
<dbReference type="KEGG" id="clg:Calag_0095"/>
<reference evidence="3" key="1">
    <citation type="submission" date="2012-03" db="EMBL/GenBank/DDBJ databases">
        <title>Complete genome of Caldisphaera lagunensis DSM 15908.</title>
        <authorList>
            <person name="Lucas S."/>
            <person name="Copeland A."/>
            <person name="Lapidus A."/>
            <person name="Glavina del Rio T."/>
            <person name="Dalin E."/>
            <person name="Tice H."/>
            <person name="Bruce D."/>
            <person name="Goodwin L."/>
            <person name="Pitluck S."/>
            <person name="Peters L."/>
            <person name="Mikhailova N."/>
            <person name="Teshima H."/>
            <person name="Kyrpides N."/>
            <person name="Mavromatis K."/>
            <person name="Ivanova N."/>
            <person name="Brettin T."/>
            <person name="Detter J.C."/>
            <person name="Han C."/>
            <person name="Larimer F."/>
            <person name="Land M."/>
            <person name="Hauser L."/>
            <person name="Markowitz V."/>
            <person name="Cheng J.-F."/>
            <person name="Hugenholtz P."/>
            <person name="Woyke T."/>
            <person name="Wu D."/>
            <person name="Spring S."/>
            <person name="Schroeder M."/>
            <person name="Brambilla E."/>
            <person name="Klenk H.-P."/>
            <person name="Eisen J.A."/>
        </authorList>
    </citation>
    <scope>NUCLEOTIDE SEQUENCE [LARGE SCALE GENOMIC DNA]</scope>
    <source>
        <strain evidence="3">DSM 15908 / JCM 11604 / IC-154</strain>
    </source>
</reference>
<dbReference type="PANTHER" id="PTHR42241">
    <property type="entry name" value="HYPOTHETICAL MEMBRANE PROTEIN, CONSERVED, DUF998 FAMILY"/>
    <property type="match status" value="1"/>
</dbReference>
<dbReference type="RefSeq" id="WP_015231781.1">
    <property type="nucleotide sequence ID" value="NC_019791.1"/>
</dbReference>
<feature type="transmembrane region" description="Helical" evidence="1">
    <location>
        <begin position="174"/>
        <end position="197"/>
    </location>
</feature>
<feature type="transmembrane region" description="Helical" evidence="1">
    <location>
        <begin position="91"/>
        <end position="111"/>
    </location>
</feature>
<dbReference type="AlphaFoldDB" id="L0A7N6"/>
<feature type="transmembrane region" description="Helical" evidence="1">
    <location>
        <begin position="117"/>
        <end position="140"/>
    </location>
</feature>
<gene>
    <name evidence="2" type="ordered locus">Calag_0095</name>
</gene>
<dbReference type="HOGENOM" id="CLU_100105_0_0_2"/>
<evidence type="ECO:0000313" key="3">
    <source>
        <dbReference type="Proteomes" id="UP000010469"/>
    </source>
</evidence>
<name>L0A7N6_CALLD</name>